<dbReference type="AlphaFoldDB" id="A0A413GVD2"/>
<dbReference type="EMBL" id="QSCF01000057">
    <property type="protein sequence ID" value="RGX75077.1"/>
    <property type="molecule type" value="Genomic_DNA"/>
</dbReference>
<protein>
    <submittedName>
        <fullName evidence="1">Uncharacterized protein</fullName>
    </submittedName>
</protein>
<evidence type="ECO:0000313" key="2">
    <source>
        <dbReference type="Proteomes" id="UP000286075"/>
    </source>
</evidence>
<reference evidence="1 2" key="1">
    <citation type="submission" date="2018-08" db="EMBL/GenBank/DDBJ databases">
        <title>A genome reference for cultivated species of the human gut microbiota.</title>
        <authorList>
            <person name="Zou Y."/>
            <person name="Xue W."/>
            <person name="Luo G."/>
        </authorList>
    </citation>
    <scope>NUCLEOTIDE SEQUENCE [LARGE SCALE GENOMIC DNA]</scope>
    <source>
        <strain evidence="1 2">OF03-9BH</strain>
    </source>
</reference>
<gene>
    <name evidence="1" type="ORF">DXA68_21670</name>
</gene>
<accession>A0A413GVD2</accession>
<proteinExistence type="predicted"/>
<name>A0A413GVD2_9BACE</name>
<comment type="caution">
    <text evidence="1">The sequence shown here is derived from an EMBL/GenBank/DDBJ whole genome shotgun (WGS) entry which is preliminary data.</text>
</comment>
<evidence type="ECO:0000313" key="1">
    <source>
        <dbReference type="EMBL" id="RGX75077.1"/>
    </source>
</evidence>
<dbReference type="Proteomes" id="UP000286075">
    <property type="component" value="Unassembled WGS sequence"/>
</dbReference>
<dbReference type="OrthoDB" id="1081457at2"/>
<organism evidence="1 2">
    <name type="scientific">Bacteroides stercorirosoris</name>
    <dbReference type="NCBI Taxonomy" id="871324"/>
    <lineage>
        <taxon>Bacteria</taxon>
        <taxon>Pseudomonadati</taxon>
        <taxon>Bacteroidota</taxon>
        <taxon>Bacteroidia</taxon>
        <taxon>Bacteroidales</taxon>
        <taxon>Bacteroidaceae</taxon>
        <taxon>Bacteroides</taxon>
    </lineage>
</organism>
<dbReference type="RefSeq" id="WP_117988604.1">
    <property type="nucleotide sequence ID" value="NZ_CABMFG010000057.1"/>
</dbReference>
<sequence>MKDLKLFTQSELSTLETLDIMGGTASAEASQTGCSNNVVGCNCTIIQVPIQKPSVGDSTKAL</sequence>